<dbReference type="Proteomes" id="UP001066276">
    <property type="component" value="Chromosome 2_2"/>
</dbReference>
<dbReference type="EMBL" id="JANPWB010000004">
    <property type="protein sequence ID" value="KAJ1194238.1"/>
    <property type="molecule type" value="Genomic_DNA"/>
</dbReference>
<proteinExistence type="predicted"/>
<feature type="compositionally biased region" description="Basic and acidic residues" evidence="1">
    <location>
        <begin position="8"/>
        <end position="33"/>
    </location>
</feature>
<feature type="region of interest" description="Disordered" evidence="1">
    <location>
        <begin position="1"/>
        <end position="34"/>
    </location>
</feature>
<organism evidence="2 3">
    <name type="scientific">Pleurodeles waltl</name>
    <name type="common">Iberian ribbed newt</name>
    <dbReference type="NCBI Taxonomy" id="8319"/>
    <lineage>
        <taxon>Eukaryota</taxon>
        <taxon>Metazoa</taxon>
        <taxon>Chordata</taxon>
        <taxon>Craniata</taxon>
        <taxon>Vertebrata</taxon>
        <taxon>Euteleostomi</taxon>
        <taxon>Amphibia</taxon>
        <taxon>Batrachia</taxon>
        <taxon>Caudata</taxon>
        <taxon>Salamandroidea</taxon>
        <taxon>Salamandridae</taxon>
        <taxon>Pleurodelinae</taxon>
        <taxon>Pleurodeles</taxon>
    </lineage>
</organism>
<protein>
    <submittedName>
        <fullName evidence="2">Uncharacterized protein</fullName>
    </submittedName>
</protein>
<keyword evidence="3" id="KW-1185">Reference proteome</keyword>
<accession>A0AAV7UYP0</accession>
<comment type="caution">
    <text evidence="2">The sequence shown here is derived from an EMBL/GenBank/DDBJ whole genome shotgun (WGS) entry which is preliminary data.</text>
</comment>
<name>A0AAV7UYP0_PLEWA</name>
<gene>
    <name evidence="2" type="ORF">NDU88_003527</name>
</gene>
<reference evidence="2" key="1">
    <citation type="journal article" date="2022" name="bioRxiv">
        <title>Sequencing and chromosome-scale assembly of the giantPleurodeles waltlgenome.</title>
        <authorList>
            <person name="Brown T."/>
            <person name="Elewa A."/>
            <person name="Iarovenko S."/>
            <person name="Subramanian E."/>
            <person name="Araus A.J."/>
            <person name="Petzold A."/>
            <person name="Susuki M."/>
            <person name="Suzuki K.-i.T."/>
            <person name="Hayashi T."/>
            <person name="Toyoda A."/>
            <person name="Oliveira C."/>
            <person name="Osipova E."/>
            <person name="Leigh N.D."/>
            <person name="Simon A."/>
            <person name="Yun M.H."/>
        </authorList>
    </citation>
    <scope>NUCLEOTIDE SEQUENCE</scope>
    <source>
        <strain evidence="2">20211129_DDA</strain>
        <tissue evidence="2">Liver</tissue>
    </source>
</reference>
<dbReference type="AlphaFoldDB" id="A0AAV7UYP0"/>
<evidence type="ECO:0000313" key="3">
    <source>
        <dbReference type="Proteomes" id="UP001066276"/>
    </source>
</evidence>
<evidence type="ECO:0000256" key="1">
    <source>
        <dbReference type="SAM" id="MobiDB-lite"/>
    </source>
</evidence>
<feature type="region of interest" description="Disordered" evidence="1">
    <location>
        <begin position="67"/>
        <end position="87"/>
    </location>
</feature>
<evidence type="ECO:0000313" key="2">
    <source>
        <dbReference type="EMBL" id="KAJ1194238.1"/>
    </source>
</evidence>
<sequence length="87" mass="10163">MLLWNQAARREENGRPGREKALWKPEPAAYRDPRRPRRLGRRWIARWATPGTVMRAVADRLVQGETQVDLAEPQRGTTHRGVDTRHQ</sequence>